<dbReference type="RefSeq" id="WP_189097654.1">
    <property type="nucleotide sequence ID" value="NZ_BMND01000008.1"/>
</dbReference>
<protein>
    <recommendedName>
        <fullName evidence="4">ABC transporter permease</fullName>
    </recommendedName>
</protein>
<gene>
    <name evidence="2" type="ORF">GCM10012285_24930</name>
</gene>
<reference evidence="3" key="1">
    <citation type="journal article" date="2019" name="Int. J. Syst. Evol. Microbiol.">
        <title>The Global Catalogue of Microorganisms (GCM) 10K type strain sequencing project: providing services to taxonomists for standard genome sequencing and annotation.</title>
        <authorList>
            <consortium name="The Broad Institute Genomics Platform"/>
            <consortium name="The Broad Institute Genome Sequencing Center for Infectious Disease"/>
            <person name="Wu L."/>
            <person name="Ma J."/>
        </authorList>
    </citation>
    <scope>NUCLEOTIDE SEQUENCE [LARGE SCALE GENOMIC DNA]</scope>
    <source>
        <strain evidence="3">CGMCC 4.7323</strain>
    </source>
</reference>
<feature type="transmembrane region" description="Helical" evidence="1">
    <location>
        <begin position="39"/>
        <end position="57"/>
    </location>
</feature>
<keyword evidence="1" id="KW-1133">Transmembrane helix</keyword>
<sequence length="64" mass="6548">MTSGENRELALAPPEFPPGIIPALSSGETRSAALVDLRLCASLPIVIIILVAAIALLPNGLGEN</sequence>
<dbReference type="GeneID" id="301548278"/>
<keyword evidence="1" id="KW-0472">Membrane</keyword>
<proteinExistence type="predicted"/>
<keyword evidence="1" id="KW-0812">Transmembrane</keyword>
<evidence type="ECO:0008006" key="4">
    <source>
        <dbReference type="Google" id="ProtNLM"/>
    </source>
</evidence>
<evidence type="ECO:0000256" key="1">
    <source>
        <dbReference type="SAM" id="Phobius"/>
    </source>
</evidence>
<name>A0ABQ2JBF6_9ACTN</name>
<evidence type="ECO:0000313" key="3">
    <source>
        <dbReference type="Proteomes" id="UP000600080"/>
    </source>
</evidence>
<dbReference type="EMBL" id="BMND01000008">
    <property type="protein sequence ID" value="GGN43484.1"/>
    <property type="molecule type" value="Genomic_DNA"/>
</dbReference>
<evidence type="ECO:0000313" key="2">
    <source>
        <dbReference type="EMBL" id="GGN43484.1"/>
    </source>
</evidence>
<comment type="caution">
    <text evidence="2">The sequence shown here is derived from an EMBL/GenBank/DDBJ whole genome shotgun (WGS) entry which is preliminary data.</text>
</comment>
<dbReference type="Proteomes" id="UP000600080">
    <property type="component" value="Unassembled WGS sequence"/>
</dbReference>
<keyword evidence="3" id="KW-1185">Reference proteome</keyword>
<accession>A0ABQ2JBF6</accession>
<organism evidence="2 3">
    <name type="scientific">Streptomyces kronopolitis</name>
    <dbReference type="NCBI Taxonomy" id="1612435"/>
    <lineage>
        <taxon>Bacteria</taxon>
        <taxon>Bacillati</taxon>
        <taxon>Actinomycetota</taxon>
        <taxon>Actinomycetes</taxon>
        <taxon>Kitasatosporales</taxon>
        <taxon>Streptomycetaceae</taxon>
        <taxon>Streptomyces</taxon>
    </lineage>
</organism>